<feature type="transmembrane region" description="Helical" evidence="1">
    <location>
        <begin position="62"/>
        <end position="82"/>
    </location>
</feature>
<feature type="transmembrane region" description="Helical" evidence="1">
    <location>
        <begin position="37"/>
        <end position="56"/>
    </location>
</feature>
<keyword evidence="1" id="KW-0812">Transmembrane</keyword>
<evidence type="ECO:0000313" key="4">
    <source>
        <dbReference type="Proteomes" id="UP000187185"/>
    </source>
</evidence>
<accession>A0A1P8U9F2</accession>
<dbReference type="InterPro" id="IPR029787">
    <property type="entry name" value="Nucleotide_cyclase"/>
</dbReference>
<reference evidence="3 4" key="1">
    <citation type="submission" date="2016-12" db="EMBL/GenBank/DDBJ databases">
        <title>Complete genome sequence of Microbacterium aurum KACC 15219.</title>
        <authorList>
            <person name="Jung Y."/>
            <person name="Shin J.-H."/>
            <person name="Lee Y.-J."/>
            <person name="Yi H."/>
            <person name="Bahn Y.-S."/>
            <person name="Kim J.F."/>
            <person name="Lee D.-W."/>
        </authorList>
    </citation>
    <scope>NUCLEOTIDE SEQUENCE [LARGE SCALE GENOMIC DNA]</scope>
    <source>
        <strain evidence="3 4">KACC 15219</strain>
    </source>
</reference>
<dbReference type="Proteomes" id="UP000187185">
    <property type="component" value="Chromosome"/>
</dbReference>
<evidence type="ECO:0000259" key="2">
    <source>
        <dbReference type="PROSITE" id="PS50887"/>
    </source>
</evidence>
<dbReference type="PROSITE" id="PS50887">
    <property type="entry name" value="GGDEF"/>
    <property type="match status" value="1"/>
</dbReference>
<name>A0A1P8U9F2_9MICO</name>
<feature type="transmembrane region" description="Helical" evidence="1">
    <location>
        <begin position="94"/>
        <end position="114"/>
    </location>
</feature>
<dbReference type="InterPro" id="IPR043128">
    <property type="entry name" value="Rev_trsase/Diguanyl_cyclase"/>
</dbReference>
<feature type="transmembrane region" description="Helical" evidence="1">
    <location>
        <begin position="190"/>
        <end position="210"/>
    </location>
</feature>
<dbReference type="RefSeq" id="WP_076690998.1">
    <property type="nucleotide sequence ID" value="NZ_CP018762.1"/>
</dbReference>
<keyword evidence="1" id="KW-0472">Membrane</keyword>
<dbReference type="STRING" id="36805.BOH66_10810"/>
<dbReference type="InterPro" id="IPR000160">
    <property type="entry name" value="GGDEF_dom"/>
</dbReference>
<dbReference type="KEGG" id="maur:BOH66_10810"/>
<protein>
    <submittedName>
        <fullName evidence="3">Diguanylate cyclase</fullName>
    </submittedName>
</protein>
<organism evidence="3 4">
    <name type="scientific">Microbacterium aurum</name>
    <dbReference type="NCBI Taxonomy" id="36805"/>
    <lineage>
        <taxon>Bacteria</taxon>
        <taxon>Bacillati</taxon>
        <taxon>Actinomycetota</taxon>
        <taxon>Actinomycetes</taxon>
        <taxon>Micrococcales</taxon>
        <taxon>Microbacteriaceae</taxon>
        <taxon>Microbacterium</taxon>
    </lineage>
</organism>
<proteinExistence type="predicted"/>
<feature type="domain" description="GGDEF" evidence="2">
    <location>
        <begin position="255"/>
        <end position="387"/>
    </location>
</feature>
<dbReference type="Gene3D" id="3.30.70.270">
    <property type="match status" value="1"/>
</dbReference>
<dbReference type="EMBL" id="CP018762">
    <property type="protein sequence ID" value="APZ34676.1"/>
    <property type="molecule type" value="Genomic_DNA"/>
</dbReference>
<keyword evidence="4" id="KW-1185">Reference proteome</keyword>
<evidence type="ECO:0000313" key="3">
    <source>
        <dbReference type="EMBL" id="APZ34676.1"/>
    </source>
</evidence>
<gene>
    <name evidence="3" type="ORF">BOH66_10810</name>
</gene>
<keyword evidence="1" id="KW-1133">Transmembrane helix</keyword>
<dbReference type="AlphaFoldDB" id="A0A1P8U9F2"/>
<evidence type="ECO:0000256" key="1">
    <source>
        <dbReference type="SAM" id="Phobius"/>
    </source>
</evidence>
<feature type="transmembrane region" description="Helical" evidence="1">
    <location>
        <begin position="120"/>
        <end position="142"/>
    </location>
</feature>
<dbReference type="SUPFAM" id="SSF55073">
    <property type="entry name" value="Nucleotide cyclase"/>
    <property type="match status" value="1"/>
</dbReference>
<sequence>MTLDLFTVTVMTALVASVASLTFILDTVIRRDVGPGRLWAVAFFCGLATTVAYMAWSSGVGGALSVAVGNTLFVLVPGFMWVGTRRFNDRPIGYAAGLLAVLAAATFVAALLQADALGSWGGWTTMAACLVALFVAGAIETLRPPLRHIHSSWALAAVLLIAAVFYAVRLTVFLVLGHDSALFSEWLGSISANFVTVTLTVVAAIVTSVLRSHHTSEQRYEWLTEGGVAFDGVMLAGTFAGASADIVERAQWRSEGVALVVIRVEGISEIRTAFGPEVADDITGACRQAVRRYAPASAIVGEDGADRLAVCALATTAADARRLGATIYRGCTEELARSQSGLFPYVSVGVAFTEDAGYDIDRLLDGARDAAQRAAQTPGASVLLDAPSSPSS</sequence>
<dbReference type="OrthoDB" id="5115878at2"/>
<feature type="transmembrane region" description="Helical" evidence="1">
    <location>
        <begin position="6"/>
        <end position="25"/>
    </location>
</feature>
<feature type="transmembrane region" description="Helical" evidence="1">
    <location>
        <begin position="154"/>
        <end position="178"/>
    </location>
</feature>